<dbReference type="Gene3D" id="2.160.20.20">
    <property type="match status" value="2"/>
</dbReference>
<evidence type="ECO:0000313" key="2">
    <source>
        <dbReference type="EMBL" id="ASJ24824.1"/>
    </source>
</evidence>
<dbReference type="Proteomes" id="UP000197424">
    <property type="component" value="Chromosome"/>
</dbReference>
<dbReference type="EMBL" id="CP022115">
    <property type="protein sequence ID" value="ASJ24824.1"/>
    <property type="molecule type" value="Genomic_DNA"/>
</dbReference>
<keyword evidence="1" id="KW-0732">Signal</keyword>
<feature type="chain" id="PRO_5012760998" evidence="1">
    <location>
        <begin position="38"/>
        <end position="1024"/>
    </location>
</feature>
<feature type="signal peptide" evidence="1">
    <location>
        <begin position="1"/>
        <end position="37"/>
    </location>
</feature>
<sequence length="1024" mass="103802">MKPVAVRPLLRPCCRPAWWLRLLGGVVPLLPAMPAVADFTTPVTSAVSGQTVPAGSAQSVLAGGTATGGQVGGTQTIFNGGQARNVTVLSTGLQVVSSGGLASGSEVQQGRVRVESGGVGSGLHIVGGVLDTAVGARTYNSVVDGGREDLSGESYSAQVNADSIQLLYPGGLAVSATVNSGGVQSVLSGARTRQSIINAGGQQQVLGDADSTLVNGGEQTVGSGGIVFGTTVTNGGRQTVSSGGTAGNTLITRGSQDVLAGGSTGSTTLGAGADQSVAGFARTTDIQTGGRQFILSGGVAEFTSVTGGTQLVSSGGVASNTTVSRGLQTVLGGGMVSGTTVAGGADQVVEGQATSTTIQGGRQFVQSGGIASHNVLNGGSQTVSAGGLAVDNQITQGSQFVLSGGETRNTTVLSGGRQTISAGGLAQDVTVDGGRVLNNGGVINGLDIIGSGDQVTLAAGTLSGTVTLAGSDNVLNLRGGTLAGNLAVTGSGNRLGLGNVALPGLTVRDSTGNNELVVLQGTRLLAGTASLNGGSLASGAQDWQNWGQILVQGGGELTLAGRLGFAGPAGTMTVSGTLNAPAGSEVAGNLVNAGTVTMQGAGPAFGSLQVAGQYHGANGVLQGDVSAQSGLADTLVVQGSLSGTTGLSLANDGSRGQLGESILFARTGAGSTGSFVAANPLGRATPGDLRLRGSPYVWEIVRQGNDWYLQSPAKPAPSAVPDRLLPEIPAYGTLPALSDLIWQGNLASLGQRLDHAPSPERDVWLKVDGFHWQQDARYGFSFDGEAASLTGGIGRSGELGQGLRWRAGGMLAWNRGWLEANGQGLVIPSMARSYIHLDSVQLGAYGQLEDEAGRFVRGVLLAGRERARISTEDHYFNALYATVAGVHLAVGQRWQLAPGWVVSPQLSGGYVNFNWSLVDDSITGRYVDTGHAYGAAAVRLERNLTPQSQIWLRIGATHEFGSRPALELTAPAVYLPAAGPRNSWQGQLGYQHDFRQGSLYVQAGGSYAPGQQLWRAEAGWQWHW</sequence>
<proteinExistence type="predicted"/>
<protein>
    <submittedName>
        <fullName evidence="2">Adhesin AIDA-I</fullName>
    </submittedName>
</protein>
<dbReference type="InterPro" id="IPR036709">
    <property type="entry name" value="Autotransporte_beta_dom_sf"/>
</dbReference>
<evidence type="ECO:0000313" key="3">
    <source>
        <dbReference type="Proteomes" id="UP000197424"/>
    </source>
</evidence>
<dbReference type="OrthoDB" id="8613264at2"/>
<dbReference type="GO" id="GO:0019867">
    <property type="term" value="C:outer membrane"/>
    <property type="evidence" value="ECO:0007669"/>
    <property type="project" value="InterPro"/>
</dbReference>
<dbReference type="InterPro" id="IPR006315">
    <property type="entry name" value="OM_autotransptr_brl_dom"/>
</dbReference>
<dbReference type="CDD" id="cd00253">
    <property type="entry name" value="PL_Passenger_AT"/>
    <property type="match status" value="1"/>
</dbReference>
<dbReference type="InterPro" id="IPR012332">
    <property type="entry name" value="Autotransporter_pectin_lyase_C"/>
</dbReference>
<dbReference type="NCBIfam" id="TIGR01414">
    <property type="entry name" value="autotrans_barl"/>
    <property type="match status" value="1"/>
</dbReference>
<dbReference type="InterPro" id="IPR011050">
    <property type="entry name" value="Pectin_lyase_fold/virulence"/>
</dbReference>
<dbReference type="SUPFAM" id="SSF51126">
    <property type="entry name" value="Pectin lyase-like"/>
    <property type="match status" value="1"/>
</dbReference>
<dbReference type="NCBIfam" id="TIGR04415">
    <property type="entry name" value="O_hepto_targRPT"/>
    <property type="match status" value="10"/>
</dbReference>
<dbReference type="AlphaFoldDB" id="A0A248LK38"/>
<accession>A0A248LK38</accession>
<reference evidence="3" key="1">
    <citation type="submission" date="2017-06" db="EMBL/GenBank/DDBJ databases">
        <title>Whole genome sequence of Laribacter hongkongensis LHGZ1.</title>
        <authorList>
            <person name="Chen D."/>
            <person name="Wu H."/>
            <person name="Chen J."/>
        </authorList>
    </citation>
    <scope>NUCLEOTIDE SEQUENCE [LARGE SCALE GENOMIC DNA]</scope>
    <source>
        <strain evidence="3">LHGZ1</strain>
    </source>
</reference>
<evidence type="ECO:0000256" key="1">
    <source>
        <dbReference type="SAM" id="SignalP"/>
    </source>
</evidence>
<gene>
    <name evidence="2" type="ORF">LHGZ1_1993</name>
</gene>
<name>A0A248LK38_9NEIS</name>
<organism evidence="2 3">
    <name type="scientific">Laribacter hongkongensis</name>
    <dbReference type="NCBI Taxonomy" id="168471"/>
    <lineage>
        <taxon>Bacteria</taxon>
        <taxon>Pseudomonadati</taxon>
        <taxon>Pseudomonadota</taxon>
        <taxon>Betaproteobacteria</taxon>
        <taxon>Neisseriales</taxon>
        <taxon>Aquaspirillaceae</taxon>
        <taxon>Laribacter</taxon>
    </lineage>
</organism>
<dbReference type="RefSeq" id="WP_088860949.1">
    <property type="nucleotide sequence ID" value="NZ_CP022115.1"/>
</dbReference>
<dbReference type="SUPFAM" id="SSF103515">
    <property type="entry name" value="Autotransporter"/>
    <property type="match status" value="1"/>
</dbReference>
<dbReference type="InterPro" id="IPR030930">
    <property type="entry name" value="AIDA"/>
</dbReference>